<sequence>MGIARLALAGLGVLALVALIVVGVLSLIGALGSDPAGPRSAASPVPTAAASSTGPERVPTVLIECLRENCPTVFLKITGGDVILDREMAKGEQVQSFDPKVDVVLADSAAVRVLVNGDVREPGEAGERQEFTVSRED</sequence>
<name>A0ABN3VR36_9ACTN</name>
<reference evidence="2 3" key="1">
    <citation type="journal article" date="2019" name="Int. J. Syst. Evol. Microbiol.">
        <title>The Global Catalogue of Microorganisms (GCM) 10K type strain sequencing project: providing services to taxonomists for standard genome sequencing and annotation.</title>
        <authorList>
            <consortium name="The Broad Institute Genomics Platform"/>
            <consortium name="The Broad Institute Genome Sequencing Center for Infectious Disease"/>
            <person name="Wu L."/>
            <person name="Ma J."/>
        </authorList>
    </citation>
    <scope>NUCLEOTIDE SEQUENCE [LARGE SCALE GENOMIC DNA]</scope>
    <source>
        <strain evidence="2 3">JCM 6242</strain>
    </source>
</reference>
<evidence type="ECO:0000313" key="3">
    <source>
        <dbReference type="Proteomes" id="UP001500831"/>
    </source>
</evidence>
<evidence type="ECO:0000256" key="1">
    <source>
        <dbReference type="SAM" id="MobiDB-lite"/>
    </source>
</evidence>
<gene>
    <name evidence="2" type="ORF">GCM10010517_08600</name>
</gene>
<dbReference type="Proteomes" id="UP001500831">
    <property type="component" value="Unassembled WGS sequence"/>
</dbReference>
<proteinExistence type="predicted"/>
<feature type="compositionally biased region" description="Low complexity" evidence="1">
    <location>
        <begin position="40"/>
        <end position="53"/>
    </location>
</feature>
<organism evidence="2 3">
    <name type="scientific">Streptosporangium fragile</name>
    <dbReference type="NCBI Taxonomy" id="46186"/>
    <lineage>
        <taxon>Bacteria</taxon>
        <taxon>Bacillati</taxon>
        <taxon>Actinomycetota</taxon>
        <taxon>Actinomycetes</taxon>
        <taxon>Streptosporangiales</taxon>
        <taxon>Streptosporangiaceae</taxon>
        <taxon>Streptosporangium</taxon>
    </lineage>
</organism>
<feature type="region of interest" description="Disordered" evidence="1">
    <location>
        <begin position="34"/>
        <end position="56"/>
    </location>
</feature>
<evidence type="ECO:0008006" key="4">
    <source>
        <dbReference type="Google" id="ProtNLM"/>
    </source>
</evidence>
<accession>A0ABN3VR36</accession>
<comment type="caution">
    <text evidence="2">The sequence shown here is derived from an EMBL/GenBank/DDBJ whole genome shotgun (WGS) entry which is preliminary data.</text>
</comment>
<protein>
    <recommendedName>
        <fullName evidence="4">DUF4115 domain-containing protein</fullName>
    </recommendedName>
</protein>
<dbReference type="RefSeq" id="WP_344968022.1">
    <property type="nucleotide sequence ID" value="NZ_BAAAVI010000004.1"/>
</dbReference>
<evidence type="ECO:0000313" key="2">
    <source>
        <dbReference type="EMBL" id="GAA2851046.1"/>
    </source>
</evidence>
<dbReference type="EMBL" id="BAAAVI010000004">
    <property type="protein sequence ID" value="GAA2851046.1"/>
    <property type="molecule type" value="Genomic_DNA"/>
</dbReference>
<keyword evidence="3" id="KW-1185">Reference proteome</keyword>